<protein>
    <recommendedName>
        <fullName evidence="3">DUF4375 domain-containing protein</fullName>
    </recommendedName>
</protein>
<gene>
    <name evidence="1" type="ORF">Q31b_46390</name>
</gene>
<evidence type="ECO:0000313" key="2">
    <source>
        <dbReference type="Proteomes" id="UP000315471"/>
    </source>
</evidence>
<dbReference type="EMBL" id="SJPY01000007">
    <property type="protein sequence ID" value="TWU37850.1"/>
    <property type="molecule type" value="Genomic_DNA"/>
</dbReference>
<dbReference type="Proteomes" id="UP000315471">
    <property type="component" value="Unassembled WGS sequence"/>
</dbReference>
<comment type="caution">
    <text evidence="1">The sequence shown here is derived from an EMBL/GenBank/DDBJ whole genome shotgun (WGS) entry which is preliminary data.</text>
</comment>
<evidence type="ECO:0008006" key="3">
    <source>
        <dbReference type="Google" id="ProtNLM"/>
    </source>
</evidence>
<reference evidence="1 2" key="1">
    <citation type="submission" date="2019-02" db="EMBL/GenBank/DDBJ databases">
        <title>Deep-cultivation of Planctomycetes and their phenomic and genomic characterization uncovers novel biology.</title>
        <authorList>
            <person name="Wiegand S."/>
            <person name="Jogler M."/>
            <person name="Boedeker C."/>
            <person name="Pinto D."/>
            <person name="Vollmers J."/>
            <person name="Rivas-Marin E."/>
            <person name="Kohn T."/>
            <person name="Peeters S.H."/>
            <person name="Heuer A."/>
            <person name="Rast P."/>
            <person name="Oberbeckmann S."/>
            <person name="Bunk B."/>
            <person name="Jeske O."/>
            <person name="Meyerdierks A."/>
            <person name="Storesund J.E."/>
            <person name="Kallscheuer N."/>
            <person name="Luecker S."/>
            <person name="Lage O.M."/>
            <person name="Pohl T."/>
            <person name="Merkel B.J."/>
            <person name="Hornburger P."/>
            <person name="Mueller R.-W."/>
            <person name="Bruemmer F."/>
            <person name="Labrenz M."/>
            <person name="Spormann A.M."/>
            <person name="Op Den Camp H."/>
            <person name="Overmann J."/>
            <person name="Amann R."/>
            <person name="Jetten M.S.M."/>
            <person name="Mascher T."/>
            <person name="Medema M.H."/>
            <person name="Devos D.P."/>
            <person name="Kaster A.-K."/>
            <person name="Ovreas L."/>
            <person name="Rohde M."/>
            <person name="Galperin M.Y."/>
            <person name="Jogler C."/>
        </authorList>
    </citation>
    <scope>NUCLEOTIDE SEQUENCE [LARGE SCALE GENOMIC DNA]</scope>
    <source>
        <strain evidence="1 2">Q31b</strain>
    </source>
</reference>
<organism evidence="1 2">
    <name type="scientific">Novipirellula aureliae</name>
    <dbReference type="NCBI Taxonomy" id="2527966"/>
    <lineage>
        <taxon>Bacteria</taxon>
        <taxon>Pseudomonadati</taxon>
        <taxon>Planctomycetota</taxon>
        <taxon>Planctomycetia</taxon>
        <taxon>Pirellulales</taxon>
        <taxon>Pirellulaceae</taxon>
        <taxon>Novipirellula</taxon>
    </lineage>
</organism>
<accession>A0A5C6DLY8</accession>
<evidence type="ECO:0000313" key="1">
    <source>
        <dbReference type="EMBL" id="TWU37850.1"/>
    </source>
</evidence>
<dbReference type="AlphaFoldDB" id="A0A5C6DLY8"/>
<name>A0A5C6DLY8_9BACT</name>
<proteinExistence type="predicted"/>
<keyword evidence="2" id="KW-1185">Reference proteome</keyword>
<sequence>MADNFLKSCAASGVTNSQQMFAALGLETFKATFGDGQNAMREHYDQLSPIMQAAILRTSGDPSPEFIDYVWKAHIENPSAQKSQALLLLRIFGISEAKLRNLAETTQDAEPDATGSTNGAPRFEDEFRYAFPAAVSEAVGLKFKPIPPGALERMTAYQEYSVAFLRENAGKPVDEETKQRFSKEANALRHELEQMLQGTIAEPLMIQKQKIEADMRVAVQAKDWERINTLTSQRNDVEARLDEVVKLAQPNPSHVNAVAVGAVNEHPASEKASMSTTTLPTRIEAKLRLAIDDNLRGNRNQVGKWIDYKSLSVRVSQDLRSATVTLEGLQPAETLPKGGRWTGIIKGEFQITYAGGGFWELEGTDGLSGRRLTVDTSDMMAANP</sequence>
<dbReference type="RefSeq" id="WP_231617757.1">
    <property type="nucleotide sequence ID" value="NZ_SJPY01000007.1"/>
</dbReference>